<dbReference type="PANTHER" id="PTHR21411:SF0">
    <property type="entry name" value="REGULATORY PROTEIN ZESTE"/>
    <property type="match status" value="1"/>
</dbReference>
<dbReference type="InterPro" id="IPR028002">
    <property type="entry name" value="Myb_DNA-bind_5"/>
</dbReference>
<evidence type="ECO:0000313" key="7">
    <source>
        <dbReference type="EnsemblMetazoa" id="XP_019756631.1"/>
    </source>
</evidence>
<reference evidence="7" key="2">
    <citation type="submission" date="2024-08" db="UniProtKB">
        <authorList>
            <consortium name="EnsemblMetazoa"/>
        </authorList>
    </citation>
    <scope>IDENTIFICATION</scope>
</reference>
<dbReference type="AlphaFoldDB" id="A0AAR5P7L9"/>
<evidence type="ECO:0000256" key="1">
    <source>
        <dbReference type="ARBA" id="ARBA00011764"/>
    </source>
</evidence>
<dbReference type="PANTHER" id="PTHR21411">
    <property type="entry name" value="APONTIC"/>
    <property type="match status" value="1"/>
</dbReference>
<reference evidence="8" key="1">
    <citation type="journal article" date="2013" name="Genome Biol.">
        <title>Draft genome of the mountain pine beetle, Dendroctonus ponderosae Hopkins, a major forest pest.</title>
        <authorList>
            <person name="Keeling C.I."/>
            <person name="Yuen M.M."/>
            <person name="Liao N.Y."/>
            <person name="Docking T.R."/>
            <person name="Chan S.K."/>
            <person name="Taylor G.A."/>
            <person name="Palmquist D.L."/>
            <person name="Jackman S.D."/>
            <person name="Nguyen A."/>
            <person name="Li M."/>
            <person name="Henderson H."/>
            <person name="Janes J.K."/>
            <person name="Zhao Y."/>
            <person name="Pandoh P."/>
            <person name="Moore R."/>
            <person name="Sperling F.A."/>
            <person name="Huber D.P."/>
            <person name="Birol I."/>
            <person name="Jones S.J."/>
            <person name="Bohlmann J."/>
        </authorList>
    </citation>
    <scope>NUCLEOTIDE SEQUENCE</scope>
</reference>
<keyword evidence="3" id="KW-0805">Transcription regulation</keyword>
<evidence type="ECO:0000313" key="8">
    <source>
        <dbReference type="Proteomes" id="UP000019118"/>
    </source>
</evidence>
<comment type="function">
    <text evidence="5">Involved in transvection phenomena (= synapsis-dependent gene expression), where the synaptic pairing of chromosomes carrying genes with which zeste interacts influences the expression of these genes. Zeste binds to DNA and stimulates transcription from a nearby promoter.</text>
</comment>
<accession>A0AAR5P7L9</accession>
<name>A0AAR5P7L9_DENPD</name>
<evidence type="ECO:0000256" key="4">
    <source>
        <dbReference type="ARBA" id="ARBA00023163"/>
    </source>
</evidence>
<organism evidence="7 8">
    <name type="scientific">Dendroctonus ponderosae</name>
    <name type="common">Mountain pine beetle</name>
    <dbReference type="NCBI Taxonomy" id="77166"/>
    <lineage>
        <taxon>Eukaryota</taxon>
        <taxon>Metazoa</taxon>
        <taxon>Ecdysozoa</taxon>
        <taxon>Arthropoda</taxon>
        <taxon>Hexapoda</taxon>
        <taxon>Insecta</taxon>
        <taxon>Pterygota</taxon>
        <taxon>Neoptera</taxon>
        <taxon>Endopterygota</taxon>
        <taxon>Coleoptera</taxon>
        <taxon>Polyphaga</taxon>
        <taxon>Cucujiformia</taxon>
        <taxon>Curculionidae</taxon>
        <taxon>Scolytinae</taxon>
        <taxon>Dendroctonus</taxon>
    </lineage>
</organism>
<dbReference type="EnsemblMetazoa" id="XM_019901072.1">
    <property type="protein sequence ID" value="XP_019756631.1"/>
    <property type="gene ID" value="LOC109535195"/>
</dbReference>
<evidence type="ECO:0000259" key="6">
    <source>
        <dbReference type="Pfam" id="PF13873"/>
    </source>
</evidence>
<evidence type="ECO:0000256" key="5">
    <source>
        <dbReference type="ARBA" id="ARBA00025466"/>
    </source>
</evidence>
<evidence type="ECO:0000256" key="2">
    <source>
        <dbReference type="ARBA" id="ARBA00016807"/>
    </source>
</evidence>
<dbReference type="Proteomes" id="UP000019118">
    <property type="component" value="Unassembled WGS sequence"/>
</dbReference>
<keyword evidence="8" id="KW-1185">Reference proteome</keyword>
<comment type="subunit">
    <text evidence="1">Self-associates forming complexes of several hundred monomers.</text>
</comment>
<proteinExistence type="predicted"/>
<feature type="domain" description="Myb/SANT-like DNA-binding" evidence="6">
    <location>
        <begin position="13"/>
        <end position="90"/>
    </location>
</feature>
<dbReference type="Pfam" id="PF13873">
    <property type="entry name" value="Myb_DNA-bind_5"/>
    <property type="match status" value="1"/>
</dbReference>
<keyword evidence="4" id="KW-0804">Transcription</keyword>
<protein>
    <recommendedName>
        <fullName evidence="2">Regulatory protein zeste</fullName>
    </recommendedName>
</protein>
<sequence length="277" mass="31298">MESENIQSPKRMRTPNYTSEEKYRLLEICRDYKGIIENKQTDSCTWKEKDNAWSKIAADFNASSPRKVFRSKESLRKCYENKKKEVRMVVSQEKKSLIQTGGGAAFTPSQDPCSTIIKEIVSGKTMNGLENFDGDSILLFADENAAGTSSSLNIETEGGPVKQIDWGNHSAANLRTQLPKVLRSDKLSEENGSWCKRRRPGAVRTLHTSQLAAKYEQVADLKIQFLTAEINAADRKREREDEEHALKVKCLLLDIAIKEAELKNINKSDEKEKIGLL</sequence>
<evidence type="ECO:0000256" key="3">
    <source>
        <dbReference type="ARBA" id="ARBA00023015"/>
    </source>
</evidence>